<organism evidence="3 4">
    <name type="scientific">Sphagnum troendelagicum</name>
    <dbReference type="NCBI Taxonomy" id="128251"/>
    <lineage>
        <taxon>Eukaryota</taxon>
        <taxon>Viridiplantae</taxon>
        <taxon>Streptophyta</taxon>
        <taxon>Embryophyta</taxon>
        <taxon>Bryophyta</taxon>
        <taxon>Sphagnophytina</taxon>
        <taxon>Sphagnopsida</taxon>
        <taxon>Sphagnales</taxon>
        <taxon>Sphagnaceae</taxon>
        <taxon>Sphagnum</taxon>
    </lineage>
</organism>
<dbReference type="HAMAP" id="MF_00528">
    <property type="entry name" value="Maf"/>
    <property type="match status" value="1"/>
</dbReference>
<name>A0ABP0UFR3_9BRYO</name>
<dbReference type="InterPro" id="IPR029001">
    <property type="entry name" value="ITPase-like_fam"/>
</dbReference>
<dbReference type="PANTHER" id="PTHR43213:SF5">
    <property type="entry name" value="BIFUNCTIONAL DTTP_UTP PYROPHOSPHATASE_METHYLTRANSFERASE PROTEIN-RELATED"/>
    <property type="match status" value="1"/>
</dbReference>
<evidence type="ECO:0000256" key="2">
    <source>
        <dbReference type="ARBA" id="ARBA00022801"/>
    </source>
</evidence>
<dbReference type="InterPro" id="IPR003697">
    <property type="entry name" value="Maf-like"/>
</dbReference>
<accession>A0ABP0UFR3</accession>
<dbReference type="NCBIfam" id="TIGR00172">
    <property type="entry name" value="maf"/>
    <property type="match status" value="1"/>
</dbReference>
<dbReference type="Pfam" id="PF02545">
    <property type="entry name" value="Maf"/>
    <property type="match status" value="1"/>
</dbReference>
<dbReference type="EMBL" id="OZ019895">
    <property type="protein sequence ID" value="CAK9220255.1"/>
    <property type="molecule type" value="Genomic_DNA"/>
</dbReference>
<evidence type="ECO:0000313" key="4">
    <source>
        <dbReference type="Proteomes" id="UP001497512"/>
    </source>
</evidence>
<sequence length="222" mass="23866">MLIQHLPLLSSKRIVLASASPRRSELLRGLGLKVEILPSTFAENLEKSAFAGAGEYAVATATQKAIEVFRRTCEAGKLADLIVAADTVVEIDTQILEKPLDKEDAMRMLTSLSGCKHKVYSGVALVLPSFSDPALDQSPLIRSFWEETVVEFAELEDEAIHAYAASGEPMGKAGGYGIQGIGGSFVKGIEGCFFNVMGFPVHRFCVEVDSLVKSGAFSARPQ</sequence>
<keyword evidence="4" id="KW-1185">Reference proteome</keyword>
<evidence type="ECO:0008006" key="5">
    <source>
        <dbReference type="Google" id="ProtNLM"/>
    </source>
</evidence>
<dbReference type="PANTHER" id="PTHR43213">
    <property type="entry name" value="BIFUNCTIONAL DTTP/UTP PYROPHOSPHATASE/METHYLTRANSFERASE PROTEIN-RELATED"/>
    <property type="match status" value="1"/>
</dbReference>
<evidence type="ECO:0000313" key="3">
    <source>
        <dbReference type="EMBL" id="CAK9220255.1"/>
    </source>
</evidence>
<dbReference type="Proteomes" id="UP001497512">
    <property type="component" value="Chromosome 3"/>
</dbReference>
<keyword evidence="2" id="KW-0378">Hydrolase</keyword>
<dbReference type="Gene3D" id="3.90.950.10">
    <property type="match status" value="1"/>
</dbReference>
<gene>
    <name evidence="3" type="ORF">CSSPTR1EN2_LOCUS15324</name>
</gene>
<dbReference type="SUPFAM" id="SSF52972">
    <property type="entry name" value="ITPase-like"/>
    <property type="match status" value="1"/>
</dbReference>
<dbReference type="PIRSF" id="PIRSF006305">
    <property type="entry name" value="Maf"/>
    <property type="match status" value="1"/>
</dbReference>
<proteinExistence type="inferred from homology"/>
<reference evidence="3" key="1">
    <citation type="submission" date="2024-02" db="EMBL/GenBank/DDBJ databases">
        <authorList>
            <consortium name="ELIXIR-Norway"/>
            <consortium name="Elixir Norway"/>
        </authorList>
    </citation>
    <scope>NUCLEOTIDE SEQUENCE</scope>
</reference>
<dbReference type="CDD" id="cd00555">
    <property type="entry name" value="Maf"/>
    <property type="match status" value="1"/>
</dbReference>
<evidence type="ECO:0000256" key="1">
    <source>
        <dbReference type="ARBA" id="ARBA00001968"/>
    </source>
</evidence>
<comment type="cofactor">
    <cofactor evidence="1">
        <name>a divalent metal cation</name>
        <dbReference type="ChEBI" id="CHEBI:60240"/>
    </cofactor>
</comment>
<protein>
    <recommendedName>
        <fullName evidence="5">Maf-like protein</fullName>
    </recommendedName>
</protein>